<comment type="caution">
    <text evidence="9">The sequence shown here is derived from an EMBL/GenBank/DDBJ whole genome shotgun (WGS) entry which is preliminary data.</text>
</comment>
<evidence type="ECO:0000256" key="7">
    <source>
        <dbReference type="ARBA" id="ARBA00023160"/>
    </source>
</evidence>
<dbReference type="Proteomes" id="UP001437256">
    <property type="component" value="Unassembled WGS sequence"/>
</dbReference>
<keyword evidence="10" id="KW-1185">Reference proteome</keyword>
<keyword evidence="3" id="KW-0479">Metal-binding</keyword>
<proteinExistence type="inferred from homology"/>
<evidence type="ECO:0000256" key="5">
    <source>
        <dbReference type="ARBA" id="ARBA00022842"/>
    </source>
</evidence>
<keyword evidence="1" id="KW-0444">Lipid biosynthesis</keyword>
<dbReference type="Pfam" id="PF01648">
    <property type="entry name" value="ACPS"/>
    <property type="match status" value="1"/>
</dbReference>
<feature type="domain" description="4'-phosphopantetheinyl transferase" evidence="8">
    <location>
        <begin position="7"/>
        <end position="83"/>
    </location>
</feature>
<evidence type="ECO:0000256" key="3">
    <source>
        <dbReference type="ARBA" id="ARBA00022723"/>
    </source>
</evidence>
<keyword evidence="7" id="KW-0275">Fatty acid biosynthesis</keyword>
<name>A0ABR3AA95_9AGAR</name>
<reference evidence="9 10" key="1">
    <citation type="submission" date="2024-05" db="EMBL/GenBank/DDBJ databases">
        <title>A draft genome resource for the thread blight pathogen Marasmius tenuissimus strain MS-2.</title>
        <authorList>
            <person name="Yulfo-Soto G.E."/>
            <person name="Baruah I.K."/>
            <person name="Amoako-Attah I."/>
            <person name="Bukari Y."/>
            <person name="Meinhardt L.W."/>
            <person name="Bailey B.A."/>
            <person name="Cohen S.P."/>
        </authorList>
    </citation>
    <scope>NUCLEOTIDE SEQUENCE [LARGE SCALE GENOMIC DNA]</scope>
    <source>
        <strain evidence="9 10">MS-2</strain>
    </source>
</reference>
<evidence type="ECO:0000256" key="2">
    <source>
        <dbReference type="ARBA" id="ARBA00022679"/>
    </source>
</evidence>
<evidence type="ECO:0000313" key="9">
    <source>
        <dbReference type="EMBL" id="KAL0070826.1"/>
    </source>
</evidence>
<accession>A0ABR3AA95</accession>
<dbReference type="InterPro" id="IPR008278">
    <property type="entry name" value="4-PPantetheinyl_Trfase_dom"/>
</dbReference>
<dbReference type="NCBIfam" id="TIGR00556">
    <property type="entry name" value="pantethn_trn"/>
    <property type="match status" value="1"/>
</dbReference>
<evidence type="ECO:0000256" key="6">
    <source>
        <dbReference type="ARBA" id="ARBA00023098"/>
    </source>
</evidence>
<protein>
    <recommendedName>
        <fullName evidence="8">4'-phosphopantetheinyl transferase domain-containing protein</fullName>
    </recommendedName>
</protein>
<evidence type="ECO:0000313" key="10">
    <source>
        <dbReference type="Proteomes" id="UP001437256"/>
    </source>
</evidence>
<dbReference type="EMBL" id="JBBXMP010000005">
    <property type="protein sequence ID" value="KAL0070826.1"/>
    <property type="molecule type" value="Genomic_DNA"/>
</dbReference>
<keyword evidence="5" id="KW-0460">Magnesium</keyword>
<keyword evidence="4" id="KW-0276">Fatty acid metabolism</keyword>
<dbReference type="InterPro" id="IPR002582">
    <property type="entry name" value="ACPS"/>
</dbReference>
<keyword evidence="6" id="KW-0443">Lipid metabolism</keyword>
<dbReference type="InterPro" id="IPR037143">
    <property type="entry name" value="4-PPantetheinyl_Trfase_dom_sf"/>
</dbReference>
<gene>
    <name evidence="9" type="ORF">AAF712_002047</name>
</gene>
<dbReference type="HAMAP" id="MF_00101">
    <property type="entry name" value="AcpS"/>
    <property type="match status" value="1"/>
</dbReference>
<sequence>MAILGHGCDVVMMTRILEIFKRRGAHRLASRILSRAEMSDWQLQLSRSETPEGTENARFLAVRWAVKEASYKALYPTFKPTWKELTYRSKGEDGSKPCLTYTPSSNTTTSVDALKIHCSVSHDEPIVFASVIVETK</sequence>
<dbReference type="SUPFAM" id="SSF56214">
    <property type="entry name" value="4'-phosphopantetheinyl transferase"/>
    <property type="match status" value="1"/>
</dbReference>
<evidence type="ECO:0000256" key="1">
    <source>
        <dbReference type="ARBA" id="ARBA00022516"/>
    </source>
</evidence>
<evidence type="ECO:0000259" key="8">
    <source>
        <dbReference type="Pfam" id="PF01648"/>
    </source>
</evidence>
<evidence type="ECO:0000256" key="4">
    <source>
        <dbReference type="ARBA" id="ARBA00022832"/>
    </source>
</evidence>
<dbReference type="InterPro" id="IPR004568">
    <property type="entry name" value="Ppantetheine-prot_Trfase_dom"/>
</dbReference>
<dbReference type="Gene3D" id="3.90.470.20">
    <property type="entry name" value="4'-phosphopantetheinyl transferase domain"/>
    <property type="match status" value="1"/>
</dbReference>
<keyword evidence="2" id="KW-0808">Transferase</keyword>
<organism evidence="9 10">
    <name type="scientific">Marasmius tenuissimus</name>
    <dbReference type="NCBI Taxonomy" id="585030"/>
    <lineage>
        <taxon>Eukaryota</taxon>
        <taxon>Fungi</taxon>
        <taxon>Dikarya</taxon>
        <taxon>Basidiomycota</taxon>
        <taxon>Agaricomycotina</taxon>
        <taxon>Agaricomycetes</taxon>
        <taxon>Agaricomycetidae</taxon>
        <taxon>Agaricales</taxon>
        <taxon>Marasmiineae</taxon>
        <taxon>Marasmiaceae</taxon>
        <taxon>Marasmius</taxon>
    </lineage>
</organism>